<dbReference type="PANTHER" id="PTHR31996:SF2">
    <property type="entry name" value="COILED-COIL DOMAIN-CONTAINING PROTEIN 115"/>
    <property type="match status" value="1"/>
</dbReference>
<dbReference type="GO" id="GO:0070072">
    <property type="term" value="P:vacuolar proton-transporting V-type ATPase complex assembly"/>
    <property type="evidence" value="ECO:0007669"/>
    <property type="project" value="InterPro"/>
</dbReference>
<evidence type="ECO:0000256" key="1">
    <source>
        <dbReference type="ARBA" id="ARBA00093634"/>
    </source>
</evidence>
<dbReference type="AlphaFoldDB" id="A0AAV2B3U1"/>
<protein>
    <recommendedName>
        <fullName evidence="1">Vacuolar ATPase assembly protein VMA22</fullName>
    </recommendedName>
</protein>
<dbReference type="InterPro" id="IPR040357">
    <property type="entry name" value="Vma22/CCDC115"/>
</dbReference>
<comment type="caution">
    <text evidence="2">The sequence shown here is derived from an EMBL/GenBank/DDBJ whole genome shotgun (WGS) entry which is preliminary data.</text>
</comment>
<sequence length="228" mass="26009">MSDIPKIEGVEEMEEFKILCKKLDELSITILKTLQSIMLERKYLDDNLKEGYINMAKARYLMRGQKIGIHQVNSSNLTATLKISNYLDVDEGVKYLNYKLDEDSVPQKDANLKFRTVNVEKELVAGQISASDEVDSQYEDLKTSEDNMHSNSNDPLKWFGVLVPESLRNCQTRFKQSACTALKIGSLHNKLGELQKEYKMLKSQKISLHSLVVPKDHSSEPVCHNLVK</sequence>
<proteinExistence type="predicted"/>
<evidence type="ECO:0000313" key="2">
    <source>
        <dbReference type="EMBL" id="CAL1290310.1"/>
    </source>
</evidence>
<dbReference type="Proteomes" id="UP001497382">
    <property type="component" value="Unassembled WGS sequence"/>
</dbReference>
<name>A0AAV2B3U1_9ARAC</name>
<dbReference type="EMBL" id="CAXIEN010000262">
    <property type="protein sequence ID" value="CAL1290310.1"/>
    <property type="molecule type" value="Genomic_DNA"/>
</dbReference>
<accession>A0AAV2B3U1</accession>
<reference evidence="2 3" key="1">
    <citation type="submission" date="2024-04" db="EMBL/GenBank/DDBJ databases">
        <authorList>
            <person name="Rising A."/>
            <person name="Reimegard J."/>
            <person name="Sonavane S."/>
            <person name="Akerstrom W."/>
            <person name="Nylinder S."/>
            <person name="Hedman E."/>
            <person name="Kallberg Y."/>
        </authorList>
    </citation>
    <scope>NUCLEOTIDE SEQUENCE [LARGE SCALE GENOMIC DNA]</scope>
</reference>
<evidence type="ECO:0000313" key="3">
    <source>
        <dbReference type="Proteomes" id="UP001497382"/>
    </source>
</evidence>
<dbReference type="Pfam" id="PF21730">
    <property type="entry name" value="Vma22_CCDC115"/>
    <property type="match status" value="1"/>
</dbReference>
<dbReference type="PANTHER" id="PTHR31996">
    <property type="entry name" value="COILED-COIL DOMAIN-CONTAINING PROTEIN 115"/>
    <property type="match status" value="1"/>
</dbReference>
<organism evidence="2 3">
    <name type="scientific">Larinioides sclopetarius</name>
    <dbReference type="NCBI Taxonomy" id="280406"/>
    <lineage>
        <taxon>Eukaryota</taxon>
        <taxon>Metazoa</taxon>
        <taxon>Ecdysozoa</taxon>
        <taxon>Arthropoda</taxon>
        <taxon>Chelicerata</taxon>
        <taxon>Arachnida</taxon>
        <taxon>Araneae</taxon>
        <taxon>Araneomorphae</taxon>
        <taxon>Entelegynae</taxon>
        <taxon>Araneoidea</taxon>
        <taxon>Araneidae</taxon>
        <taxon>Larinioides</taxon>
    </lineage>
</organism>
<dbReference type="GO" id="GO:0051082">
    <property type="term" value="F:unfolded protein binding"/>
    <property type="evidence" value="ECO:0007669"/>
    <property type="project" value="TreeGrafter"/>
</dbReference>
<keyword evidence="3" id="KW-1185">Reference proteome</keyword>
<dbReference type="Gene3D" id="1.10.287.3240">
    <property type="match status" value="1"/>
</dbReference>
<gene>
    <name evidence="2" type="ORF">LARSCL_LOCUS16403</name>
</gene>